<dbReference type="EMBL" id="BPLR01006220">
    <property type="protein sequence ID" value="GIY08250.1"/>
    <property type="molecule type" value="Genomic_DNA"/>
</dbReference>
<dbReference type="AlphaFoldDB" id="A0AAV4QFR9"/>
<dbReference type="Proteomes" id="UP001054945">
    <property type="component" value="Unassembled WGS sequence"/>
</dbReference>
<proteinExistence type="predicted"/>
<feature type="region of interest" description="Disordered" evidence="1">
    <location>
        <begin position="37"/>
        <end position="77"/>
    </location>
</feature>
<reference evidence="2 3" key="1">
    <citation type="submission" date="2021-06" db="EMBL/GenBank/DDBJ databases">
        <title>Caerostris extrusa draft genome.</title>
        <authorList>
            <person name="Kono N."/>
            <person name="Arakawa K."/>
        </authorList>
    </citation>
    <scope>NUCLEOTIDE SEQUENCE [LARGE SCALE GENOMIC DNA]</scope>
</reference>
<sequence>MLENLSPLLIAEWLKHRGIEDVVIIVCNWAEGNQEGRMEGREGWTDGRKEGWTDGMKEGRTYGKNERREGKMDGWKE</sequence>
<comment type="caution">
    <text evidence="2">The sequence shown here is derived from an EMBL/GenBank/DDBJ whole genome shotgun (WGS) entry which is preliminary data.</text>
</comment>
<evidence type="ECO:0000313" key="3">
    <source>
        <dbReference type="Proteomes" id="UP001054945"/>
    </source>
</evidence>
<protein>
    <submittedName>
        <fullName evidence="2">Uncharacterized protein</fullName>
    </submittedName>
</protein>
<keyword evidence="3" id="KW-1185">Reference proteome</keyword>
<name>A0AAV4QFR9_CAEEX</name>
<organism evidence="2 3">
    <name type="scientific">Caerostris extrusa</name>
    <name type="common">Bark spider</name>
    <name type="synonym">Caerostris bankana</name>
    <dbReference type="NCBI Taxonomy" id="172846"/>
    <lineage>
        <taxon>Eukaryota</taxon>
        <taxon>Metazoa</taxon>
        <taxon>Ecdysozoa</taxon>
        <taxon>Arthropoda</taxon>
        <taxon>Chelicerata</taxon>
        <taxon>Arachnida</taxon>
        <taxon>Araneae</taxon>
        <taxon>Araneomorphae</taxon>
        <taxon>Entelegynae</taxon>
        <taxon>Araneoidea</taxon>
        <taxon>Araneidae</taxon>
        <taxon>Caerostris</taxon>
    </lineage>
</organism>
<accession>A0AAV4QFR9</accession>
<evidence type="ECO:0000256" key="1">
    <source>
        <dbReference type="SAM" id="MobiDB-lite"/>
    </source>
</evidence>
<evidence type="ECO:0000313" key="2">
    <source>
        <dbReference type="EMBL" id="GIY08250.1"/>
    </source>
</evidence>
<gene>
    <name evidence="2" type="ORF">CEXT_417231</name>
</gene>